<sequence>MKTPDIFKQMGFPSIEENPGWWIHKILTDLFFLCKFVLHHGKKEEYRDLNWLHKRLCDFLIKNPAVQKIILMFRDSLKSSIARALMLQWFLQKAYAREAGKGFINAGVFDLAQDHAEKIIKELLTNQILQYLFYYLPVKQGKRPYIPHKKNDFSSIAFDKGRIRYKRIEIDIGSPEKSLTGHHYEIGLNDNLVNEVNSQNEEGRAKIVRRWQEQEPILAEDAREFIFELP</sequence>
<dbReference type="AlphaFoldDB" id="X1GGW0"/>
<reference evidence="1" key="1">
    <citation type="journal article" date="2014" name="Front. Microbiol.">
        <title>High frequency of phylogenetically diverse reductive dehalogenase-homologous genes in deep subseafloor sedimentary metagenomes.</title>
        <authorList>
            <person name="Kawai M."/>
            <person name="Futagami T."/>
            <person name="Toyoda A."/>
            <person name="Takaki Y."/>
            <person name="Nishi S."/>
            <person name="Hori S."/>
            <person name="Arai W."/>
            <person name="Tsubouchi T."/>
            <person name="Morono Y."/>
            <person name="Uchiyama I."/>
            <person name="Ito T."/>
            <person name="Fujiyama A."/>
            <person name="Inagaki F."/>
            <person name="Takami H."/>
        </authorList>
    </citation>
    <scope>NUCLEOTIDE SEQUENCE</scope>
    <source>
        <strain evidence="1">Expedition CK06-06</strain>
    </source>
</reference>
<organism evidence="1">
    <name type="scientific">marine sediment metagenome</name>
    <dbReference type="NCBI Taxonomy" id="412755"/>
    <lineage>
        <taxon>unclassified sequences</taxon>
        <taxon>metagenomes</taxon>
        <taxon>ecological metagenomes</taxon>
    </lineage>
</organism>
<name>X1GGW0_9ZZZZ</name>
<dbReference type="EMBL" id="BARU01021077">
    <property type="protein sequence ID" value="GAH56427.1"/>
    <property type="molecule type" value="Genomic_DNA"/>
</dbReference>
<evidence type="ECO:0000313" key="1">
    <source>
        <dbReference type="EMBL" id="GAH56427.1"/>
    </source>
</evidence>
<proteinExistence type="predicted"/>
<accession>X1GGW0</accession>
<gene>
    <name evidence="1" type="ORF">S03H2_34525</name>
</gene>
<feature type="non-terminal residue" evidence="1">
    <location>
        <position position="230"/>
    </location>
</feature>
<protein>
    <submittedName>
        <fullName evidence="1">Uncharacterized protein</fullName>
    </submittedName>
</protein>
<comment type="caution">
    <text evidence="1">The sequence shown here is derived from an EMBL/GenBank/DDBJ whole genome shotgun (WGS) entry which is preliminary data.</text>
</comment>